<keyword evidence="2" id="KW-1185">Reference proteome</keyword>
<evidence type="ECO:0000313" key="2">
    <source>
        <dbReference type="Proteomes" id="UP000784294"/>
    </source>
</evidence>
<dbReference type="Proteomes" id="UP000784294">
    <property type="component" value="Unassembled WGS sequence"/>
</dbReference>
<accession>A0A448WSU3</accession>
<organism evidence="1 2">
    <name type="scientific">Protopolystoma xenopodis</name>
    <dbReference type="NCBI Taxonomy" id="117903"/>
    <lineage>
        <taxon>Eukaryota</taxon>
        <taxon>Metazoa</taxon>
        <taxon>Spiralia</taxon>
        <taxon>Lophotrochozoa</taxon>
        <taxon>Platyhelminthes</taxon>
        <taxon>Monogenea</taxon>
        <taxon>Polyopisthocotylea</taxon>
        <taxon>Polystomatidea</taxon>
        <taxon>Polystomatidae</taxon>
        <taxon>Protopolystoma</taxon>
    </lineage>
</organism>
<evidence type="ECO:0000313" key="1">
    <source>
        <dbReference type="EMBL" id="VEL19428.1"/>
    </source>
</evidence>
<reference evidence="1" key="1">
    <citation type="submission" date="2018-11" db="EMBL/GenBank/DDBJ databases">
        <authorList>
            <consortium name="Pathogen Informatics"/>
        </authorList>
    </citation>
    <scope>NUCLEOTIDE SEQUENCE</scope>
</reference>
<sequence>MWTEKKKPCLASSAVAPDPYFWYNKIAFRWQFGQPASAELFMSLRIEVKVAEATRKVRPLAHFCPGASAHSISTLCACVAKSNSPLVVQTDAVGDPVCC</sequence>
<comment type="caution">
    <text evidence="1">The sequence shown here is derived from an EMBL/GenBank/DDBJ whole genome shotgun (WGS) entry which is preliminary data.</text>
</comment>
<dbReference type="AlphaFoldDB" id="A0A448WSU3"/>
<protein>
    <submittedName>
        <fullName evidence="1">Uncharacterized protein</fullName>
    </submittedName>
</protein>
<dbReference type="EMBL" id="CAAALY010041528">
    <property type="protein sequence ID" value="VEL19428.1"/>
    <property type="molecule type" value="Genomic_DNA"/>
</dbReference>
<gene>
    <name evidence="1" type="ORF">PXEA_LOCUS12868</name>
</gene>
<proteinExistence type="predicted"/>
<name>A0A448WSU3_9PLAT</name>